<dbReference type="PANTHER" id="PTHR36025:SF1">
    <property type="entry name" value="DIHYDROOROTATE DEHYDROGENASE (DUF3598)"/>
    <property type="match status" value="1"/>
</dbReference>
<protein>
    <submittedName>
        <fullName evidence="2">Uncharacterized protein</fullName>
    </submittedName>
</protein>
<evidence type="ECO:0000256" key="1">
    <source>
        <dbReference type="SAM" id="MobiDB-lite"/>
    </source>
</evidence>
<dbReference type="SUPFAM" id="SSF50814">
    <property type="entry name" value="Lipocalins"/>
    <property type="match status" value="1"/>
</dbReference>
<dbReference type="Proteomes" id="UP000824469">
    <property type="component" value="Unassembled WGS sequence"/>
</dbReference>
<accession>A0AA38FFN6</accession>
<comment type="caution">
    <text evidence="2">The sequence shown here is derived from an EMBL/GenBank/DDBJ whole genome shotgun (WGS) entry which is preliminary data.</text>
</comment>
<feature type="region of interest" description="Disordered" evidence="1">
    <location>
        <begin position="69"/>
        <end position="139"/>
    </location>
</feature>
<dbReference type="InterPro" id="IPR012674">
    <property type="entry name" value="Calycin"/>
</dbReference>
<organism evidence="2 3">
    <name type="scientific">Taxus chinensis</name>
    <name type="common">Chinese yew</name>
    <name type="synonym">Taxus wallichiana var. chinensis</name>
    <dbReference type="NCBI Taxonomy" id="29808"/>
    <lineage>
        <taxon>Eukaryota</taxon>
        <taxon>Viridiplantae</taxon>
        <taxon>Streptophyta</taxon>
        <taxon>Embryophyta</taxon>
        <taxon>Tracheophyta</taxon>
        <taxon>Spermatophyta</taxon>
        <taxon>Pinopsida</taxon>
        <taxon>Pinidae</taxon>
        <taxon>Conifers II</taxon>
        <taxon>Cupressales</taxon>
        <taxon>Taxaceae</taxon>
        <taxon>Taxus</taxon>
    </lineage>
</organism>
<proteinExistence type="predicted"/>
<reference evidence="2 3" key="1">
    <citation type="journal article" date="2021" name="Nat. Plants">
        <title>The Taxus genome provides insights into paclitaxel biosynthesis.</title>
        <authorList>
            <person name="Xiong X."/>
            <person name="Gou J."/>
            <person name="Liao Q."/>
            <person name="Li Y."/>
            <person name="Zhou Q."/>
            <person name="Bi G."/>
            <person name="Li C."/>
            <person name="Du R."/>
            <person name="Wang X."/>
            <person name="Sun T."/>
            <person name="Guo L."/>
            <person name="Liang H."/>
            <person name="Lu P."/>
            <person name="Wu Y."/>
            <person name="Zhang Z."/>
            <person name="Ro D.K."/>
            <person name="Shang Y."/>
            <person name="Huang S."/>
            <person name="Yan J."/>
        </authorList>
    </citation>
    <scope>NUCLEOTIDE SEQUENCE [LARGE SCALE GENOMIC DNA]</scope>
    <source>
        <strain evidence="2">Ta-2019</strain>
    </source>
</reference>
<evidence type="ECO:0000313" key="2">
    <source>
        <dbReference type="EMBL" id="KAH9299531.1"/>
    </source>
</evidence>
<keyword evidence="3" id="KW-1185">Reference proteome</keyword>
<dbReference type="PANTHER" id="PTHR36025">
    <property type="entry name" value="DIHYDROOROTATE DEHYDROGENASE (DUF3598)"/>
    <property type="match status" value="1"/>
</dbReference>
<name>A0AA38FFN6_TAXCH</name>
<dbReference type="AlphaFoldDB" id="A0AA38FFN6"/>
<gene>
    <name evidence="2" type="ORF">KI387_031213</name>
</gene>
<dbReference type="EMBL" id="JAHRHJ020000010">
    <property type="protein sequence ID" value="KAH9299531.1"/>
    <property type="molecule type" value="Genomic_DNA"/>
</dbReference>
<evidence type="ECO:0000313" key="3">
    <source>
        <dbReference type="Proteomes" id="UP000824469"/>
    </source>
</evidence>
<feature type="compositionally biased region" description="Basic and acidic residues" evidence="1">
    <location>
        <begin position="119"/>
        <end position="130"/>
    </location>
</feature>
<sequence length="291" mass="32857">MSAIQVHSFSNARVFHSEHSQLNRAHSARASSIHGYCFPNRIRHTNEYPSVFLSISPRPTCSRNAIRKGTKANQKHNSKGDNQTKQPRTKENLWSLDNELPNKDSNKGISKNPKKKKGRSDISKIRENKSKVAKSRAIVSSPMPVETEKVLQTQEPVIKPAWNTFESSISGIWKGVGAVFSPVTAEMEPISLGEKNEYLYDCYILSKVEPVGFPSQGSNKRIHRKTNWVVANPLGEQEQGEVTIQDVRKGKTFTPSIEEKQNLPQYETTVFPLSDVMEEEFMDLEPGLVFF</sequence>